<gene>
    <name evidence="11" type="ORF">CINC_LOCUS8544</name>
</gene>
<feature type="transmembrane region" description="Helical" evidence="9">
    <location>
        <begin position="66"/>
        <end position="84"/>
    </location>
</feature>
<keyword evidence="6 9" id="KW-1133">Transmembrane helix</keyword>
<organism evidence="11 12">
    <name type="scientific">Chrysodeixis includens</name>
    <name type="common">Soybean looper</name>
    <name type="synonym">Pseudoplusia includens</name>
    <dbReference type="NCBI Taxonomy" id="689277"/>
    <lineage>
        <taxon>Eukaryota</taxon>
        <taxon>Metazoa</taxon>
        <taxon>Ecdysozoa</taxon>
        <taxon>Arthropoda</taxon>
        <taxon>Hexapoda</taxon>
        <taxon>Insecta</taxon>
        <taxon>Pterygota</taxon>
        <taxon>Neoptera</taxon>
        <taxon>Endopterygota</taxon>
        <taxon>Lepidoptera</taxon>
        <taxon>Glossata</taxon>
        <taxon>Ditrysia</taxon>
        <taxon>Noctuoidea</taxon>
        <taxon>Noctuidae</taxon>
        <taxon>Plusiinae</taxon>
        <taxon>Chrysodeixis</taxon>
    </lineage>
</organism>
<feature type="transmembrane region" description="Helical" evidence="9">
    <location>
        <begin position="328"/>
        <end position="350"/>
    </location>
</feature>
<dbReference type="GO" id="GO:0022857">
    <property type="term" value="F:transmembrane transporter activity"/>
    <property type="evidence" value="ECO:0007669"/>
    <property type="project" value="InterPro"/>
</dbReference>
<evidence type="ECO:0000256" key="5">
    <source>
        <dbReference type="ARBA" id="ARBA00022692"/>
    </source>
</evidence>
<reference evidence="11" key="1">
    <citation type="submission" date="2021-12" db="EMBL/GenBank/DDBJ databases">
        <authorList>
            <person name="King R."/>
        </authorList>
    </citation>
    <scope>NUCLEOTIDE SEQUENCE</scope>
</reference>
<keyword evidence="2" id="KW-0813">Transport</keyword>
<keyword evidence="4" id="KW-0762">Sugar transport</keyword>
<feature type="transmembrane region" description="Helical" evidence="9">
    <location>
        <begin position="299"/>
        <end position="321"/>
    </location>
</feature>
<evidence type="ECO:0000256" key="1">
    <source>
        <dbReference type="ARBA" id="ARBA00004651"/>
    </source>
</evidence>
<dbReference type="PROSITE" id="PS00217">
    <property type="entry name" value="SUGAR_TRANSPORT_2"/>
    <property type="match status" value="1"/>
</dbReference>
<comment type="subcellular location">
    <subcellularLocation>
        <location evidence="1">Cell membrane</location>
        <topology evidence="1">Multi-pass membrane protein</topology>
    </subcellularLocation>
</comment>
<feature type="transmembrane region" description="Helical" evidence="9">
    <location>
        <begin position="423"/>
        <end position="443"/>
    </location>
</feature>
<feature type="domain" description="Major facilitator superfamily (MFS) profile" evidence="10">
    <location>
        <begin position="26"/>
        <end position="447"/>
    </location>
</feature>
<dbReference type="GO" id="GO:0005886">
    <property type="term" value="C:plasma membrane"/>
    <property type="evidence" value="ECO:0007669"/>
    <property type="project" value="UniProtKB-SubCell"/>
</dbReference>
<keyword evidence="3" id="KW-1003">Cell membrane</keyword>
<feature type="transmembrane region" description="Helical" evidence="9">
    <location>
        <begin position="263"/>
        <end position="287"/>
    </location>
</feature>
<dbReference type="PROSITE" id="PS50850">
    <property type="entry name" value="MFS"/>
    <property type="match status" value="1"/>
</dbReference>
<evidence type="ECO:0000256" key="4">
    <source>
        <dbReference type="ARBA" id="ARBA00022597"/>
    </source>
</evidence>
<evidence type="ECO:0000313" key="11">
    <source>
        <dbReference type="EMBL" id="CAH0599122.1"/>
    </source>
</evidence>
<evidence type="ECO:0000256" key="6">
    <source>
        <dbReference type="ARBA" id="ARBA00022989"/>
    </source>
</evidence>
<evidence type="ECO:0000256" key="7">
    <source>
        <dbReference type="ARBA" id="ARBA00023136"/>
    </source>
</evidence>
<dbReference type="PANTHER" id="PTHR48021:SF68">
    <property type="entry name" value="MAJOR FACILITATOR SUPERFAMILY (MFS) PROFILE DOMAIN-CONTAINING PROTEIN"/>
    <property type="match status" value="1"/>
</dbReference>
<dbReference type="Gene3D" id="1.20.1250.20">
    <property type="entry name" value="MFS general substrate transporter like domains"/>
    <property type="match status" value="1"/>
</dbReference>
<evidence type="ECO:0000256" key="8">
    <source>
        <dbReference type="ARBA" id="ARBA00023180"/>
    </source>
</evidence>
<sequence>MTKLNLLGEIAPKFAESAHIYRQFLGTFASSLLSLSGGLTFGFTAVLLPQLENDPYYPYDKAYDSWIASISPLAMVMGCLFSGSMSDGLGRRTGQILLVIPFTIGWIIMGFANGNTGMLVGRFITGISTGAIRPNSIVYIGEITDPKYRAIGLFGPTLLLHIGSLMCHTVGKYVYWKTSCFIFALPNLLCVAILLCLMESPLWLLSKGKIDDGIKSFKLFRGNGEAAEKELAKVLEKTKDKGEISAFKESVKLISSKPFIKSLAMIFLLFVAVQWCGINTLTYYAQIIFEKTFAGDIDAYMLMLSTDGLRIMTAVGMCLIAKIIPRKTFFVSSCFVASVVLVILVVYLYLKPEGMVWIAVTCIVLYIAVASALTSIAWTFVAEVFPSKVRGYGSSISSGISFALLFISVKASPEIMFSFGEQAMYASFAVSTFISGIILYFIIPDTNGKSLQDIENEMYKKESDKKTSASPPV</sequence>
<dbReference type="InterPro" id="IPR036259">
    <property type="entry name" value="MFS_trans_sf"/>
</dbReference>
<dbReference type="PANTHER" id="PTHR48021">
    <property type="match status" value="1"/>
</dbReference>
<proteinExistence type="predicted"/>
<feature type="transmembrane region" description="Helical" evidence="9">
    <location>
        <begin position="356"/>
        <end position="380"/>
    </location>
</feature>
<dbReference type="AlphaFoldDB" id="A0A9P0C191"/>
<dbReference type="InterPro" id="IPR020846">
    <property type="entry name" value="MFS_dom"/>
</dbReference>
<name>A0A9P0C191_CHRIL</name>
<feature type="transmembrane region" description="Helical" evidence="9">
    <location>
        <begin position="181"/>
        <end position="205"/>
    </location>
</feature>
<dbReference type="InterPro" id="IPR050549">
    <property type="entry name" value="MFS_Trehalose_Transporter"/>
</dbReference>
<keyword evidence="5 9" id="KW-0812">Transmembrane</keyword>
<dbReference type="InterPro" id="IPR005828">
    <property type="entry name" value="MFS_sugar_transport-like"/>
</dbReference>
<dbReference type="Pfam" id="PF00083">
    <property type="entry name" value="Sugar_tr"/>
    <property type="match status" value="1"/>
</dbReference>
<dbReference type="PRINTS" id="PR00171">
    <property type="entry name" value="SUGRTRNSPORT"/>
</dbReference>
<protein>
    <recommendedName>
        <fullName evidence="10">Major facilitator superfamily (MFS) profile domain-containing protein</fullName>
    </recommendedName>
</protein>
<dbReference type="OrthoDB" id="6339427at2759"/>
<keyword evidence="8" id="KW-0325">Glycoprotein</keyword>
<dbReference type="InterPro" id="IPR005829">
    <property type="entry name" value="Sugar_transporter_CS"/>
</dbReference>
<evidence type="ECO:0000313" key="12">
    <source>
        <dbReference type="Proteomes" id="UP001154114"/>
    </source>
</evidence>
<feature type="transmembrane region" description="Helical" evidence="9">
    <location>
        <begin position="96"/>
        <end position="113"/>
    </location>
</feature>
<dbReference type="FunFam" id="1.20.1250.20:FF:000218">
    <property type="entry name" value="facilitated trehalose transporter Tret1"/>
    <property type="match status" value="1"/>
</dbReference>
<dbReference type="Proteomes" id="UP001154114">
    <property type="component" value="Chromosome 27"/>
</dbReference>
<keyword evidence="7 9" id="KW-0472">Membrane</keyword>
<evidence type="ECO:0000256" key="9">
    <source>
        <dbReference type="SAM" id="Phobius"/>
    </source>
</evidence>
<feature type="transmembrane region" description="Helical" evidence="9">
    <location>
        <begin position="24"/>
        <end position="46"/>
    </location>
</feature>
<dbReference type="EMBL" id="LR824030">
    <property type="protein sequence ID" value="CAH0599122.1"/>
    <property type="molecule type" value="Genomic_DNA"/>
</dbReference>
<accession>A0A9P0C191</accession>
<evidence type="ECO:0000256" key="2">
    <source>
        <dbReference type="ARBA" id="ARBA00022448"/>
    </source>
</evidence>
<feature type="transmembrane region" description="Helical" evidence="9">
    <location>
        <begin position="392"/>
        <end position="411"/>
    </location>
</feature>
<dbReference type="InterPro" id="IPR003663">
    <property type="entry name" value="Sugar/inositol_transpt"/>
</dbReference>
<dbReference type="SUPFAM" id="SSF103473">
    <property type="entry name" value="MFS general substrate transporter"/>
    <property type="match status" value="1"/>
</dbReference>
<evidence type="ECO:0000256" key="3">
    <source>
        <dbReference type="ARBA" id="ARBA00022475"/>
    </source>
</evidence>
<keyword evidence="12" id="KW-1185">Reference proteome</keyword>
<evidence type="ECO:0000259" key="10">
    <source>
        <dbReference type="PROSITE" id="PS50850"/>
    </source>
</evidence>